<dbReference type="GO" id="GO:0043565">
    <property type="term" value="F:sequence-specific DNA binding"/>
    <property type="evidence" value="ECO:0007669"/>
    <property type="project" value="InterPro"/>
</dbReference>
<keyword evidence="11" id="KW-1185">Reference proteome</keyword>
<keyword evidence="3" id="KW-0805">Transcription regulation</keyword>
<reference evidence="10 11" key="1">
    <citation type="submission" date="2017-09" db="EMBL/GenBank/DDBJ databases">
        <title>WGS assembly of Aquilegia coerulea Goldsmith.</title>
        <authorList>
            <person name="Hodges S."/>
            <person name="Kramer E."/>
            <person name="Nordborg M."/>
            <person name="Tomkins J."/>
            <person name="Borevitz J."/>
            <person name="Derieg N."/>
            <person name="Yan J."/>
            <person name="Mihaltcheva S."/>
            <person name="Hayes R.D."/>
            <person name="Rokhsar D."/>
        </authorList>
    </citation>
    <scope>NUCLEOTIDE SEQUENCE [LARGE SCALE GENOMIC DNA]</scope>
    <source>
        <strain evidence="11">cv. Goldsmith</strain>
    </source>
</reference>
<comment type="subcellular location">
    <subcellularLocation>
        <location evidence="1">Nucleus</location>
    </subcellularLocation>
</comment>
<dbReference type="CDD" id="cd14702">
    <property type="entry name" value="bZIP_plant_GBF1"/>
    <property type="match status" value="1"/>
</dbReference>
<keyword evidence="7" id="KW-0175">Coiled coil</keyword>
<keyword evidence="6" id="KW-0539">Nucleus</keyword>
<dbReference type="SUPFAM" id="SSF57959">
    <property type="entry name" value="Leucine zipper domain"/>
    <property type="match status" value="1"/>
</dbReference>
<name>A0A2G5D6W9_AQUCA</name>
<dbReference type="InterPro" id="IPR044827">
    <property type="entry name" value="GBF-like"/>
</dbReference>
<dbReference type="GO" id="GO:0005634">
    <property type="term" value="C:nucleus"/>
    <property type="evidence" value="ECO:0007669"/>
    <property type="project" value="UniProtKB-SubCell"/>
</dbReference>
<feature type="region of interest" description="Disordered" evidence="8">
    <location>
        <begin position="399"/>
        <end position="426"/>
    </location>
</feature>
<dbReference type="GO" id="GO:0003700">
    <property type="term" value="F:DNA-binding transcription factor activity"/>
    <property type="evidence" value="ECO:0007669"/>
    <property type="project" value="InterPro"/>
</dbReference>
<feature type="domain" description="BZIP" evidence="9">
    <location>
        <begin position="192"/>
        <end position="255"/>
    </location>
</feature>
<dbReference type="InterPro" id="IPR046347">
    <property type="entry name" value="bZIP_sf"/>
</dbReference>
<dbReference type="STRING" id="218851.A0A2G5D6W9"/>
<evidence type="ECO:0000256" key="7">
    <source>
        <dbReference type="SAM" id="Coils"/>
    </source>
</evidence>
<evidence type="ECO:0000256" key="1">
    <source>
        <dbReference type="ARBA" id="ARBA00004123"/>
    </source>
</evidence>
<evidence type="ECO:0000256" key="5">
    <source>
        <dbReference type="ARBA" id="ARBA00023163"/>
    </source>
</evidence>
<gene>
    <name evidence="10" type="ORF">AQUCO_02700443v1</name>
</gene>
<dbReference type="InterPro" id="IPR004827">
    <property type="entry name" value="bZIP"/>
</dbReference>
<keyword evidence="5" id="KW-0804">Transcription</keyword>
<evidence type="ECO:0000256" key="6">
    <source>
        <dbReference type="ARBA" id="ARBA00023242"/>
    </source>
</evidence>
<feature type="coiled-coil region" evidence="7">
    <location>
        <begin position="179"/>
        <end position="251"/>
    </location>
</feature>
<dbReference type="OrthoDB" id="1928614at2759"/>
<protein>
    <recommendedName>
        <fullName evidence="9">BZIP domain-containing protein</fullName>
    </recommendedName>
</protein>
<evidence type="ECO:0000313" key="10">
    <source>
        <dbReference type="EMBL" id="PIA39259.1"/>
    </source>
</evidence>
<keyword evidence="4" id="KW-0238">DNA-binding</keyword>
<organism evidence="10 11">
    <name type="scientific">Aquilegia coerulea</name>
    <name type="common">Rocky mountain columbine</name>
    <dbReference type="NCBI Taxonomy" id="218851"/>
    <lineage>
        <taxon>Eukaryota</taxon>
        <taxon>Viridiplantae</taxon>
        <taxon>Streptophyta</taxon>
        <taxon>Embryophyta</taxon>
        <taxon>Tracheophyta</taxon>
        <taxon>Spermatophyta</taxon>
        <taxon>Magnoliopsida</taxon>
        <taxon>Ranunculales</taxon>
        <taxon>Ranunculaceae</taxon>
        <taxon>Thalictroideae</taxon>
        <taxon>Aquilegia</taxon>
    </lineage>
</organism>
<sequence length="528" mass="58548">MAADERDNKEEIRVFVEKENPNLDLLERCSAASCSSSSSAVVAANNNNNTSVDDLKRKAADRMVEIELDAARALADFAQLALLQSGNNSVNKSTNNWGNKRKRSTKRVKNESLEWGKNFGTIKLKSSDLVQLESNVVDKQCHKKVRKAAKTKKVKAEQALEVPRSTPQCSTSCVPSGGGRSIKNQLTEAEKEAKRLRRILANRESARQTIRRRQALCEDLTRKAADLTTINESLKQEKELVMKEYQLLKDKNEYLKVQIARAIKGEKEDVSSSPIKAVASSSEKQQPLLVYSGPTITPLVWSSVIQPLNPIQTQPLTHDPMVPACKLEPSDEQGFAVGANGMRPPFYLMPCPWFFSLGNRLYPHPMDSFGVVDKQDGSSFGNPGDQVPSLKVTEDHVENHHPRDVPTDTFSPNGAKFPNNHPDTSIRLAPSEENHLFGSHANGLNSTATSCKSVELTMAIKCEDRFQQDSIAKEESGSSTSSHTTIHGHAVYHGQKLVDATVAAEARKRRKELTRLKNHNGRQLRLHC</sequence>
<dbReference type="Gene3D" id="1.20.5.170">
    <property type="match status" value="1"/>
</dbReference>
<comment type="similarity">
    <text evidence="2">Belongs to the bZIP family.</text>
</comment>
<dbReference type="PROSITE" id="PS50217">
    <property type="entry name" value="BZIP"/>
    <property type="match status" value="1"/>
</dbReference>
<dbReference type="FunCoup" id="A0A2G5D6W9">
    <property type="interactions" value="337"/>
</dbReference>
<evidence type="ECO:0000259" key="9">
    <source>
        <dbReference type="PROSITE" id="PS50217"/>
    </source>
</evidence>
<evidence type="ECO:0000256" key="2">
    <source>
        <dbReference type="ARBA" id="ARBA00007163"/>
    </source>
</evidence>
<dbReference type="EMBL" id="KZ305044">
    <property type="protein sequence ID" value="PIA39259.1"/>
    <property type="molecule type" value="Genomic_DNA"/>
</dbReference>
<dbReference type="InParanoid" id="A0A2G5D6W9"/>
<accession>A0A2G5D6W9</accession>
<dbReference type="PANTHER" id="PTHR45967:SF28">
    <property type="entry name" value="BASIC-LEUCINE ZIPPER (BZIP) TRANSCRIPTION FACTOR FAMILY PROTEIN"/>
    <property type="match status" value="1"/>
</dbReference>
<evidence type="ECO:0000256" key="4">
    <source>
        <dbReference type="ARBA" id="ARBA00023125"/>
    </source>
</evidence>
<dbReference type="PANTHER" id="PTHR45967">
    <property type="entry name" value="G-BOX-BINDING FACTOR 3-RELATED"/>
    <property type="match status" value="1"/>
</dbReference>
<dbReference type="SMART" id="SM00338">
    <property type="entry name" value="BRLZ"/>
    <property type="match status" value="1"/>
</dbReference>
<proteinExistence type="inferred from homology"/>
<dbReference type="AlphaFoldDB" id="A0A2G5D6W9"/>
<dbReference type="InterPro" id="IPR045314">
    <property type="entry name" value="bZIP_plant_GBF1"/>
</dbReference>
<evidence type="ECO:0000256" key="8">
    <source>
        <dbReference type="SAM" id="MobiDB-lite"/>
    </source>
</evidence>
<dbReference type="Proteomes" id="UP000230069">
    <property type="component" value="Unassembled WGS sequence"/>
</dbReference>
<evidence type="ECO:0000313" key="11">
    <source>
        <dbReference type="Proteomes" id="UP000230069"/>
    </source>
</evidence>
<evidence type="ECO:0000256" key="3">
    <source>
        <dbReference type="ARBA" id="ARBA00023015"/>
    </source>
</evidence>
<dbReference type="Pfam" id="PF00170">
    <property type="entry name" value="bZIP_1"/>
    <property type="match status" value="1"/>
</dbReference>